<dbReference type="AlphaFoldDB" id="A0A918JTZ2"/>
<accession>A0A918JTZ2</accession>
<evidence type="ECO:0000256" key="7">
    <source>
        <dbReference type="SAM" id="Phobius"/>
    </source>
</evidence>
<dbReference type="Proteomes" id="UP000601108">
    <property type="component" value="Unassembled WGS sequence"/>
</dbReference>
<dbReference type="InterPro" id="IPR003439">
    <property type="entry name" value="ABC_transporter-like_ATP-bd"/>
</dbReference>
<dbReference type="InterPro" id="IPR001466">
    <property type="entry name" value="Beta-lactam-related"/>
</dbReference>
<dbReference type="Pfam" id="PF00144">
    <property type="entry name" value="Beta-lactamase"/>
    <property type="match status" value="1"/>
</dbReference>
<evidence type="ECO:0000256" key="4">
    <source>
        <dbReference type="ARBA" id="ARBA00022840"/>
    </source>
</evidence>
<dbReference type="InterPro" id="IPR012338">
    <property type="entry name" value="Beta-lactam/transpept-like"/>
</dbReference>
<dbReference type="Gene3D" id="3.40.710.10">
    <property type="entry name" value="DD-peptidase/beta-lactamase superfamily"/>
    <property type="match status" value="1"/>
</dbReference>
<feature type="transmembrane region" description="Helical" evidence="7">
    <location>
        <begin position="433"/>
        <end position="453"/>
    </location>
</feature>
<keyword evidence="6 7" id="KW-0472">Membrane</keyword>
<keyword evidence="3" id="KW-0547">Nucleotide-binding</keyword>
<dbReference type="PROSITE" id="PS50929">
    <property type="entry name" value="ABC_TM1F"/>
    <property type="match status" value="1"/>
</dbReference>
<dbReference type="RefSeq" id="WP_027411369.1">
    <property type="nucleotide sequence ID" value="NZ_BMWS01000004.1"/>
</dbReference>
<keyword evidence="5 7" id="KW-1133">Transmembrane helix</keyword>
<feature type="transmembrane region" description="Helical" evidence="7">
    <location>
        <begin position="535"/>
        <end position="552"/>
    </location>
</feature>
<evidence type="ECO:0000256" key="2">
    <source>
        <dbReference type="ARBA" id="ARBA00022692"/>
    </source>
</evidence>
<dbReference type="GO" id="GO:0005524">
    <property type="term" value="F:ATP binding"/>
    <property type="evidence" value="ECO:0007669"/>
    <property type="project" value="UniProtKB-KW"/>
</dbReference>
<dbReference type="SUPFAM" id="SSF56601">
    <property type="entry name" value="beta-lactamase/transpeptidase-like"/>
    <property type="match status" value="1"/>
</dbReference>
<dbReference type="GO" id="GO:0140359">
    <property type="term" value="F:ABC-type transporter activity"/>
    <property type="evidence" value="ECO:0007669"/>
    <property type="project" value="InterPro"/>
</dbReference>
<feature type="transmembrane region" description="Helical" evidence="7">
    <location>
        <begin position="506"/>
        <end position="529"/>
    </location>
</feature>
<dbReference type="GO" id="GO:0005886">
    <property type="term" value="C:plasma membrane"/>
    <property type="evidence" value="ECO:0007669"/>
    <property type="project" value="UniProtKB-SubCell"/>
</dbReference>
<feature type="transmembrane region" description="Helical" evidence="7">
    <location>
        <begin position="751"/>
        <end position="771"/>
    </location>
</feature>
<feature type="domain" description="ABC transporter" evidence="8">
    <location>
        <begin position="817"/>
        <end position="1034"/>
    </location>
</feature>
<dbReference type="InterPro" id="IPR005898">
    <property type="entry name" value="Cyc_pep_transpt_SyrD/YojI"/>
</dbReference>
<feature type="transmembrane region" description="Helical" evidence="7">
    <location>
        <begin position="473"/>
        <end position="494"/>
    </location>
</feature>
<keyword evidence="4" id="KW-0067">ATP-binding</keyword>
<dbReference type="InterPro" id="IPR050491">
    <property type="entry name" value="AmpC-like"/>
</dbReference>
<dbReference type="InterPro" id="IPR011527">
    <property type="entry name" value="ABC1_TM_dom"/>
</dbReference>
<feature type="transmembrane region" description="Helical" evidence="7">
    <location>
        <begin position="637"/>
        <end position="655"/>
    </location>
</feature>
<dbReference type="Gene3D" id="1.20.1560.10">
    <property type="entry name" value="ABC transporter type 1, transmembrane domain"/>
    <property type="match status" value="1"/>
</dbReference>
<proteinExistence type="predicted"/>
<dbReference type="Pfam" id="PF00005">
    <property type="entry name" value="ABC_tran"/>
    <property type="match status" value="1"/>
</dbReference>
<dbReference type="GO" id="GO:0015833">
    <property type="term" value="P:peptide transport"/>
    <property type="evidence" value="ECO:0007669"/>
    <property type="project" value="InterPro"/>
</dbReference>
<keyword evidence="2 7" id="KW-0812">Transmembrane</keyword>
<dbReference type="PROSITE" id="PS50893">
    <property type="entry name" value="ABC_TRANSPORTER_2"/>
    <property type="match status" value="1"/>
</dbReference>
<feature type="domain" description="ABC transmembrane type-1" evidence="9">
    <location>
        <begin position="507"/>
        <end position="779"/>
    </location>
</feature>
<dbReference type="PANTHER" id="PTHR46825">
    <property type="entry name" value="D-ALANYL-D-ALANINE-CARBOXYPEPTIDASE/ENDOPEPTIDASE AMPH"/>
    <property type="match status" value="1"/>
</dbReference>
<dbReference type="Gene3D" id="3.40.50.300">
    <property type="entry name" value="P-loop containing nucleotide triphosphate hydrolases"/>
    <property type="match status" value="1"/>
</dbReference>
<dbReference type="EMBL" id="BMWS01000004">
    <property type="protein sequence ID" value="GGX08671.1"/>
    <property type="molecule type" value="Genomic_DNA"/>
</dbReference>
<dbReference type="InterPro" id="IPR003593">
    <property type="entry name" value="AAA+_ATPase"/>
</dbReference>
<dbReference type="InterPro" id="IPR036640">
    <property type="entry name" value="ABC1_TM_sf"/>
</dbReference>
<name>A0A918JTZ2_9FLAO</name>
<comment type="subcellular location">
    <subcellularLocation>
        <location evidence="1">Cell membrane</location>
        <topology evidence="1">Multi-pass membrane protein</topology>
    </subcellularLocation>
</comment>
<organism evidence="10 11">
    <name type="scientific">Aquimarina muelleri</name>
    <dbReference type="NCBI Taxonomy" id="279356"/>
    <lineage>
        <taxon>Bacteria</taxon>
        <taxon>Pseudomonadati</taxon>
        <taxon>Bacteroidota</taxon>
        <taxon>Flavobacteriia</taxon>
        <taxon>Flavobacteriales</taxon>
        <taxon>Flavobacteriaceae</taxon>
        <taxon>Aquimarina</taxon>
    </lineage>
</organism>
<reference evidence="10 11" key="1">
    <citation type="journal article" date="2014" name="Int. J. Syst. Evol. Microbiol.">
        <title>Complete genome sequence of Corynebacterium casei LMG S-19264T (=DSM 44701T), isolated from a smear-ripened cheese.</title>
        <authorList>
            <consortium name="US DOE Joint Genome Institute (JGI-PGF)"/>
            <person name="Walter F."/>
            <person name="Albersmeier A."/>
            <person name="Kalinowski J."/>
            <person name="Ruckert C."/>
        </authorList>
    </citation>
    <scope>NUCLEOTIDE SEQUENCE [LARGE SCALE GENOMIC DNA]</scope>
    <source>
        <strain evidence="10 11">KCTC 12285</strain>
    </source>
</reference>
<evidence type="ECO:0000313" key="10">
    <source>
        <dbReference type="EMBL" id="GGX08671.1"/>
    </source>
</evidence>
<evidence type="ECO:0000256" key="3">
    <source>
        <dbReference type="ARBA" id="ARBA00022741"/>
    </source>
</evidence>
<dbReference type="InterPro" id="IPR027417">
    <property type="entry name" value="P-loop_NTPase"/>
</dbReference>
<dbReference type="SUPFAM" id="SSF52540">
    <property type="entry name" value="P-loop containing nucleoside triphosphate hydrolases"/>
    <property type="match status" value="1"/>
</dbReference>
<evidence type="ECO:0000256" key="6">
    <source>
        <dbReference type="ARBA" id="ARBA00023136"/>
    </source>
</evidence>
<feature type="transmembrane region" description="Helical" evidence="7">
    <location>
        <begin position="389"/>
        <end position="413"/>
    </location>
</feature>
<evidence type="ECO:0000259" key="9">
    <source>
        <dbReference type="PROSITE" id="PS50929"/>
    </source>
</evidence>
<dbReference type="GO" id="GO:1904680">
    <property type="term" value="F:peptide transmembrane transporter activity"/>
    <property type="evidence" value="ECO:0007669"/>
    <property type="project" value="InterPro"/>
</dbReference>
<comment type="caution">
    <text evidence="10">The sequence shown here is derived from an EMBL/GenBank/DDBJ whole genome shotgun (WGS) entry which is preliminary data.</text>
</comment>
<evidence type="ECO:0008006" key="12">
    <source>
        <dbReference type="Google" id="ProtNLM"/>
    </source>
</evidence>
<sequence length="1035" mass="118041">MKQIKIMQKVNLFYVLIVLLFSIEINANKANDHKLFTDEIETFIKEQMEEGDIQGMSVVFVKNGQKTIRNFGYLNKEQKVAVDSKSTFEIAELSKTFCALAILDLEGKGKININDRVSKYLPWFATSYNKTVQQVQIKHLLYQNSGFSSESLLFTTQKEEETREQYLKRVITTSKLNLVSIPGEVFSESDINEFVLATIIEQVTKKSYETYIIDAIFKPLGMHDSGFIKSNEDSTDSTGYKKGFFGVSIYNTEFQSYELPARGVRMSGADLATWLQLQSGERNGPLQKIILQVQQIDLDIKSSNPSAGYTYNMGWNVSITGNGLMYQRGENPASSSYLLFHKKDNVSVGILANINSGITREIGVSILEKIQEKEYQVALIEDNQMTADVYTIISLVLAFFLAVSIGYVLYTVFNVTRKKQRYHAISKKTRSKVIIIGLILITMIGGFWLTMNIPLESLKMYILRWSPTSLVPALWMVALNIIGLYGVYVVATVFPSENEIKSKLPTLIILSLFAGLSDSAIVLIITNAFHFGIDPIYMIALFVVVMAVYVFTHKIAHTRLIWLTNQLIYEKRMILANKVLSSSYQRFEKMNRGRILSTLNDDTFKIGGMADMLVMVFISSFTILIVLSYLIITAFWITIMIFAIASVIAFIYVTISTKAEEYLENARDTIDDYLFKVNGLIDGFKELSLQHKKREHYKNDLKEVCESFRDKNAIGAVKLINAYIIGNTLIFAVLGFTCFIVPVIFPETSLTVMLSITMVVLYLITPISQLLSSIPQIFQIKISWNRVTEFLEELKGNEENEEELLIENVTSPIVESLKISNIEFTYKQKDGEPPFSIGPINLELNKGEIIFIVGGNGSGKTTFSRLLTGLYEPHSGEIMVNDNKLNSNQLGEYYSTVFDDFFMFKKLYDVNLEGKEEKIEYYLNVLKLKGKVEIKNGQFSTIDLSRGQRKRLALLRCYLEDKPIYLFDEWAADQDPNFRKFFYRELLIEMKNQGKIVIAITHDDHYFDVADKIVKLDMGKVDELHYKKEEPLLMD</sequence>
<feature type="transmembrane region" description="Helical" evidence="7">
    <location>
        <begin position="612"/>
        <end position="631"/>
    </location>
</feature>
<dbReference type="GO" id="GO:0016887">
    <property type="term" value="F:ATP hydrolysis activity"/>
    <property type="evidence" value="ECO:0007669"/>
    <property type="project" value="InterPro"/>
</dbReference>
<dbReference type="PANTHER" id="PTHR46825:SF9">
    <property type="entry name" value="BETA-LACTAMASE-RELATED DOMAIN-CONTAINING PROTEIN"/>
    <property type="match status" value="1"/>
</dbReference>
<dbReference type="NCBIfam" id="TIGR01194">
    <property type="entry name" value="cyc_pep_trnsptr"/>
    <property type="match status" value="1"/>
</dbReference>
<evidence type="ECO:0000313" key="11">
    <source>
        <dbReference type="Proteomes" id="UP000601108"/>
    </source>
</evidence>
<gene>
    <name evidence="10" type="ORF">GCM10007384_08030</name>
</gene>
<keyword evidence="11" id="KW-1185">Reference proteome</keyword>
<dbReference type="SMART" id="SM00382">
    <property type="entry name" value="AAA"/>
    <property type="match status" value="1"/>
</dbReference>
<protein>
    <recommendedName>
        <fullName evidence="12">Cyclic peptide transporter</fullName>
    </recommendedName>
</protein>
<feature type="transmembrane region" description="Helical" evidence="7">
    <location>
        <begin position="719"/>
        <end position="745"/>
    </location>
</feature>
<evidence type="ECO:0000256" key="5">
    <source>
        <dbReference type="ARBA" id="ARBA00022989"/>
    </source>
</evidence>
<evidence type="ECO:0000259" key="8">
    <source>
        <dbReference type="PROSITE" id="PS50893"/>
    </source>
</evidence>
<evidence type="ECO:0000256" key="1">
    <source>
        <dbReference type="ARBA" id="ARBA00004651"/>
    </source>
</evidence>
<dbReference type="SUPFAM" id="SSF90123">
    <property type="entry name" value="ABC transporter transmembrane region"/>
    <property type="match status" value="1"/>
</dbReference>